<evidence type="ECO:0000256" key="3">
    <source>
        <dbReference type="ARBA" id="ARBA00021356"/>
    </source>
</evidence>
<dbReference type="EC" id="1.97.1.4" evidence="10"/>
<dbReference type="Gene3D" id="3.20.20.70">
    <property type="entry name" value="Aldolase class I"/>
    <property type="match status" value="1"/>
</dbReference>
<dbReference type="GO" id="GO:0043365">
    <property type="term" value="F:[formate-C-acetyltransferase]-activating enzyme activity"/>
    <property type="evidence" value="ECO:0007669"/>
    <property type="project" value="UniProtKB-UniRule"/>
</dbReference>
<dbReference type="InterPro" id="IPR012838">
    <property type="entry name" value="PFL1_activating"/>
</dbReference>
<dbReference type="InterPro" id="IPR013785">
    <property type="entry name" value="Aldolase_TIM"/>
</dbReference>
<comment type="caution">
    <text evidence="12">The sequence shown here is derived from an EMBL/GenBank/DDBJ whole genome shotgun (WGS) entry which is preliminary data.</text>
</comment>
<dbReference type="InterPro" id="IPR058240">
    <property type="entry name" value="rSAM_sf"/>
</dbReference>
<evidence type="ECO:0000256" key="6">
    <source>
        <dbReference type="ARBA" id="ARBA00022723"/>
    </source>
</evidence>
<proteinExistence type="inferred from homology"/>
<comment type="subcellular location">
    <subcellularLocation>
        <location evidence="10">Cytoplasm</location>
    </subcellularLocation>
</comment>
<accession>A0A0R1RYI8</accession>
<reference evidence="12 13" key="1">
    <citation type="journal article" date="2015" name="Genome Announc.">
        <title>Expanding the biotechnology potential of lactobacilli through comparative genomics of 213 strains and associated genera.</title>
        <authorList>
            <person name="Sun Z."/>
            <person name="Harris H.M."/>
            <person name="McCann A."/>
            <person name="Guo C."/>
            <person name="Argimon S."/>
            <person name="Zhang W."/>
            <person name="Yang X."/>
            <person name="Jeffery I.B."/>
            <person name="Cooney J.C."/>
            <person name="Kagawa T.F."/>
            <person name="Liu W."/>
            <person name="Song Y."/>
            <person name="Salvetti E."/>
            <person name="Wrobel A."/>
            <person name="Rasinkangas P."/>
            <person name="Parkhill J."/>
            <person name="Rea M.C."/>
            <person name="O'Sullivan O."/>
            <person name="Ritari J."/>
            <person name="Douillard F.P."/>
            <person name="Paul Ross R."/>
            <person name="Yang R."/>
            <person name="Briner A.E."/>
            <person name="Felis G.E."/>
            <person name="de Vos W.M."/>
            <person name="Barrangou R."/>
            <person name="Klaenhammer T.R."/>
            <person name="Caufield P.W."/>
            <person name="Cui Y."/>
            <person name="Zhang H."/>
            <person name="O'Toole P.W."/>
        </authorList>
    </citation>
    <scope>NUCLEOTIDE SEQUENCE [LARGE SCALE GENOMIC DNA]</scope>
    <source>
        <strain evidence="12 13">DSM 14340</strain>
    </source>
</reference>
<evidence type="ECO:0000256" key="5">
    <source>
        <dbReference type="ARBA" id="ARBA00022691"/>
    </source>
</evidence>
<keyword evidence="12" id="KW-0670">Pyruvate</keyword>
<evidence type="ECO:0000256" key="10">
    <source>
        <dbReference type="RuleBase" id="RU362053"/>
    </source>
</evidence>
<keyword evidence="5 10" id="KW-0949">S-adenosyl-L-methionine</keyword>
<comment type="similarity">
    <text evidence="2 10">Belongs to the organic radical-activating enzymes family.</text>
</comment>
<evidence type="ECO:0000259" key="11">
    <source>
        <dbReference type="PROSITE" id="PS51918"/>
    </source>
</evidence>
<dbReference type="PANTHER" id="PTHR30352:SF5">
    <property type="entry name" value="PYRUVATE FORMATE-LYASE 1-ACTIVATING ENZYME"/>
    <property type="match status" value="1"/>
</dbReference>
<evidence type="ECO:0000313" key="13">
    <source>
        <dbReference type="Proteomes" id="UP000051264"/>
    </source>
</evidence>
<dbReference type="InterPro" id="IPR012839">
    <property type="entry name" value="Organic_radical_activase"/>
</dbReference>
<evidence type="ECO:0000256" key="4">
    <source>
        <dbReference type="ARBA" id="ARBA00022485"/>
    </source>
</evidence>
<comment type="cofactor">
    <cofactor evidence="10">
        <name>[4Fe-4S] cluster</name>
        <dbReference type="ChEBI" id="CHEBI:49883"/>
    </cofactor>
    <text evidence="10">Binds 1 [4Fe-4S] cluster. The cluster is coordinated with 3 cysteines and an exchangeable S-adenosyl-L-methionine.</text>
</comment>
<dbReference type="GO" id="GO:0016829">
    <property type="term" value="F:lyase activity"/>
    <property type="evidence" value="ECO:0007669"/>
    <property type="project" value="UniProtKB-KW"/>
</dbReference>
<dbReference type="STRING" id="1423747.FC69_GL000919"/>
<dbReference type="AlphaFoldDB" id="A0A0R1RYI8"/>
<name>A0A0R1RYI8_9LACO</name>
<evidence type="ECO:0000256" key="9">
    <source>
        <dbReference type="ARBA" id="ARBA00023014"/>
    </source>
</evidence>
<dbReference type="Pfam" id="PF04055">
    <property type="entry name" value="Radical_SAM"/>
    <property type="match status" value="1"/>
</dbReference>
<evidence type="ECO:0000313" key="12">
    <source>
        <dbReference type="EMBL" id="KRL62047.1"/>
    </source>
</evidence>
<dbReference type="SFLD" id="SFLDS00029">
    <property type="entry name" value="Radical_SAM"/>
    <property type="match status" value="1"/>
</dbReference>
<protein>
    <recommendedName>
        <fullName evidence="3 10">Pyruvate formate-lyase-activating enzyme</fullName>
        <ecNumber evidence="10">1.97.1.4</ecNumber>
    </recommendedName>
</protein>
<evidence type="ECO:0000256" key="7">
    <source>
        <dbReference type="ARBA" id="ARBA00023002"/>
    </source>
</evidence>
<dbReference type="SFLD" id="SFLDG01066">
    <property type="entry name" value="organic_radical-activating_enz"/>
    <property type="match status" value="1"/>
</dbReference>
<dbReference type="eggNOG" id="COG1180">
    <property type="taxonomic scope" value="Bacteria"/>
</dbReference>
<dbReference type="EMBL" id="AZEX01000001">
    <property type="protein sequence ID" value="KRL62047.1"/>
    <property type="molecule type" value="Genomic_DNA"/>
</dbReference>
<dbReference type="CDD" id="cd01335">
    <property type="entry name" value="Radical_SAM"/>
    <property type="match status" value="1"/>
</dbReference>
<dbReference type="PIRSF" id="PIRSF000371">
    <property type="entry name" value="PFL_act_enz"/>
    <property type="match status" value="1"/>
</dbReference>
<keyword evidence="8 10" id="KW-0408">Iron</keyword>
<keyword evidence="6 10" id="KW-0479">Metal-binding</keyword>
<comment type="function">
    <text evidence="1 10">Activation of pyruvate formate-lyase under anaerobic conditions by generation of an organic free radical, using S-adenosylmethionine and reduced flavodoxin as cosubstrates to produce 5'-deoxy-adenosine.</text>
</comment>
<dbReference type="Proteomes" id="UP000051264">
    <property type="component" value="Unassembled WGS sequence"/>
</dbReference>
<dbReference type="GO" id="GO:0046872">
    <property type="term" value="F:metal ion binding"/>
    <property type="evidence" value="ECO:0007669"/>
    <property type="project" value="UniProtKB-UniRule"/>
</dbReference>
<dbReference type="InterPro" id="IPR001989">
    <property type="entry name" value="Radical_activat_CS"/>
</dbReference>
<dbReference type="PROSITE" id="PS01087">
    <property type="entry name" value="RADICAL_ACTIVATING"/>
    <property type="match status" value="1"/>
</dbReference>
<keyword evidence="10" id="KW-0963">Cytoplasm</keyword>
<comment type="catalytic activity">
    <reaction evidence="10">
        <text>glycyl-[formate C-acetyltransferase] + reduced [flavodoxin] + S-adenosyl-L-methionine = glycin-2-yl radical-[formate C-acetyltransferase] + semiquinone [flavodoxin] + 5'-deoxyadenosine + L-methionine + H(+)</text>
        <dbReference type="Rhea" id="RHEA:19225"/>
        <dbReference type="Rhea" id="RHEA-COMP:10622"/>
        <dbReference type="Rhea" id="RHEA-COMP:12190"/>
        <dbReference type="Rhea" id="RHEA-COMP:12191"/>
        <dbReference type="Rhea" id="RHEA-COMP:14480"/>
        <dbReference type="ChEBI" id="CHEBI:15378"/>
        <dbReference type="ChEBI" id="CHEBI:17319"/>
        <dbReference type="ChEBI" id="CHEBI:29947"/>
        <dbReference type="ChEBI" id="CHEBI:32722"/>
        <dbReference type="ChEBI" id="CHEBI:57618"/>
        <dbReference type="ChEBI" id="CHEBI:57844"/>
        <dbReference type="ChEBI" id="CHEBI:59789"/>
        <dbReference type="ChEBI" id="CHEBI:140311"/>
        <dbReference type="EC" id="1.97.1.4"/>
    </reaction>
</comment>
<dbReference type="PATRIC" id="fig|1423747.3.peg.939"/>
<dbReference type="PROSITE" id="PS51918">
    <property type="entry name" value="RADICAL_SAM"/>
    <property type="match status" value="1"/>
</dbReference>
<dbReference type="GO" id="GO:0005737">
    <property type="term" value="C:cytoplasm"/>
    <property type="evidence" value="ECO:0007669"/>
    <property type="project" value="UniProtKB-SubCell"/>
</dbReference>
<keyword evidence="12" id="KW-0456">Lyase</keyword>
<dbReference type="PANTHER" id="PTHR30352">
    <property type="entry name" value="PYRUVATE FORMATE-LYASE-ACTIVATING ENZYME"/>
    <property type="match status" value="1"/>
</dbReference>
<evidence type="ECO:0000256" key="2">
    <source>
        <dbReference type="ARBA" id="ARBA00009777"/>
    </source>
</evidence>
<feature type="domain" description="Radical SAM core" evidence="11">
    <location>
        <begin position="41"/>
        <end position="272"/>
    </location>
</feature>
<sequence length="272" mass="31327">MEEMNIKFTTNLSTETATPTEVVPVKDPVGYVHSIETFGSVDGPGIRFVAFLQGCRMRCEFCHNPDTWNIGTGDPYTADELIAKALDYRAFWGKEGGITCSGGESLIQIDFLIDLFKKCKEQGINTCLDTCGQPFTYKEPFFSKFKELMKYTDLSMVDIKHIDPVEHKKLTGFSNERILEMIEYMSNHGHHMWIRHVLIPERTDYDVYLKKLGDYIQTLHYVDRVEVLPYHTMGIVKYEKMGINYPLKGIEPPTHDRVVNAEQLLHTADYHK</sequence>
<dbReference type="InterPro" id="IPR007197">
    <property type="entry name" value="rSAM"/>
</dbReference>
<dbReference type="NCBIfam" id="TIGR02493">
    <property type="entry name" value="PFLA"/>
    <property type="match status" value="1"/>
</dbReference>
<keyword evidence="9 10" id="KW-0411">Iron-sulfur</keyword>
<dbReference type="GO" id="GO:0051539">
    <property type="term" value="F:4 iron, 4 sulfur cluster binding"/>
    <property type="evidence" value="ECO:0007669"/>
    <property type="project" value="UniProtKB-UniRule"/>
</dbReference>
<dbReference type="InterPro" id="IPR034457">
    <property type="entry name" value="Organic_radical-activating"/>
</dbReference>
<keyword evidence="4 10" id="KW-0004">4Fe-4S</keyword>
<dbReference type="SUPFAM" id="SSF102114">
    <property type="entry name" value="Radical SAM enzymes"/>
    <property type="match status" value="1"/>
</dbReference>
<organism evidence="12 13">
    <name type="scientific">Latilactobacillus fuchuensis DSM 14340 = JCM 11249</name>
    <dbReference type="NCBI Taxonomy" id="1423747"/>
    <lineage>
        <taxon>Bacteria</taxon>
        <taxon>Bacillati</taxon>
        <taxon>Bacillota</taxon>
        <taxon>Bacilli</taxon>
        <taxon>Lactobacillales</taxon>
        <taxon>Lactobacillaceae</taxon>
        <taxon>Latilactobacillus</taxon>
    </lineage>
</organism>
<evidence type="ECO:0000256" key="1">
    <source>
        <dbReference type="ARBA" id="ARBA00003141"/>
    </source>
</evidence>
<evidence type="ECO:0000256" key="8">
    <source>
        <dbReference type="ARBA" id="ARBA00023004"/>
    </source>
</evidence>
<keyword evidence="7 10" id="KW-0560">Oxidoreductase</keyword>
<gene>
    <name evidence="12" type="ORF">FC69_GL000919</name>
</gene>